<dbReference type="AlphaFoldDB" id="A0A2I0WEE7"/>
<evidence type="ECO:0000313" key="2">
    <source>
        <dbReference type="EMBL" id="PKU74027.1"/>
    </source>
</evidence>
<evidence type="ECO:0000313" key="3">
    <source>
        <dbReference type="Proteomes" id="UP000233837"/>
    </source>
</evidence>
<sequence>MKSKNILPSGRSWASHKNHNKEREVSKLTSSHLLGYWIEWQIWDSYMKDWLCIQYNRLFQQKSICTNNCNDEDKNGDFLSSGSYPFCHFDRRILATNV</sequence>
<protein>
    <submittedName>
        <fullName evidence="2">Uncharacterized protein</fullName>
    </submittedName>
</protein>
<proteinExistence type="predicted"/>
<reference evidence="2 3" key="2">
    <citation type="journal article" date="2017" name="Nature">
        <title>The Apostasia genome and the evolution of orchids.</title>
        <authorList>
            <person name="Zhang G.Q."/>
            <person name="Liu K.W."/>
            <person name="Li Z."/>
            <person name="Lohaus R."/>
            <person name="Hsiao Y.Y."/>
            <person name="Niu S.C."/>
            <person name="Wang J.Y."/>
            <person name="Lin Y.C."/>
            <person name="Xu Q."/>
            <person name="Chen L.J."/>
            <person name="Yoshida K."/>
            <person name="Fujiwara S."/>
            <person name="Wang Z.W."/>
            <person name="Zhang Y.Q."/>
            <person name="Mitsuda N."/>
            <person name="Wang M."/>
            <person name="Liu G.H."/>
            <person name="Pecoraro L."/>
            <person name="Huang H.X."/>
            <person name="Xiao X.J."/>
            <person name="Lin M."/>
            <person name="Wu X.Y."/>
            <person name="Wu W.L."/>
            <person name="Chen Y.Y."/>
            <person name="Chang S.B."/>
            <person name="Sakamoto S."/>
            <person name="Ohme-Takagi M."/>
            <person name="Yagi M."/>
            <person name="Zeng S.J."/>
            <person name="Shen C.Y."/>
            <person name="Yeh C.M."/>
            <person name="Luo Y.B."/>
            <person name="Tsai W.C."/>
            <person name="Van de Peer Y."/>
            <person name="Liu Z.J."/>
        </authorList>
    </citation>
    <scope>NUCLEOTIDE SEQUENCE [LARGE SCALE GENOMIC DNA]</scope>
    <source>
        <tissue evidence="2">The whole plant</tissue>
    </source>
</reference>
<feature type="region of interest" description="Disordered" evidence="1">
    <location>
        <begin position="1"/>
        <end position="24"/>
    </location>
</feature>
<gene>
    <name evidence="2" type="ORF">MA16_Dca011737</name>
</gene>
<reference evidence="2 3" key="1">
    <citation type="journal article" date="2016" name="Sci. Rep.">
        <title>The Dendrobium catenatum Lindl. genome sequence provides insights into polysaccharide synthase, floral development and adaptive evolution.</title>
        <authorList>
            <person name="Zhang G.Q."/>
            <person name="Xu Q."/>
            <person name="Bian C."/>
            <person name="Tsai W.C."/>
            <person name="Yeh C.M."/>
            <person name="Liu K.W."/>
            <person name="Yoshida K."/>
            <person name="Zhang L.S."/>
            <person name="Chang S.B."/>
            <person name="Chen F."/>
            <person name="Shi Y."/>
            <person name="Su Y.Y."/>
            <person name="Zhang Y.Q."/>
            <person name="Chen L.J."/>
            <person name="Yin Y."/>
            <person name="Lin M."/>
            <person name="Huang H."/>
            <person name="Deng H."/>
            <person name="Wang Z.W."/>
            <person name="Zhu S.L."/>
            <person name="Zhao X."/>
            <person name="Deng C."/>
            <person name="Niu S.C."/>
            <person name="Huang J."/>
            <person name="Wang M."/>
            <person name="Liu G.H."/>
            <person name="Yang H.J."/>
            <person name="Xiao X.J."/>
            <person name="Hsiao Y.Y."/>
            <person name="Wu W.L."/>
            <person name="Chen Y.Y."/>
            <person name="Mitsuda N."/>
            <person name="Ohme-Takagi M."/>
            <person name="Luo Y.B."/>
            <person name="Van de Peer Y."/>
            <person name="Liu Z.J."/>
        </authorList>
    </citation>
    <scope>NUCLEOTIDE SEQUENCE [LARGE SCALE GENOMIC DNA]</scope>
    <source>
        <tissue evidence="2">The whole plant</tissue>
    </source>
</reference>
<organism evidence="2 3">
    <name type="scientific">Dendrobium catenatum</name>
    <dbReference type="NCBI Taxonomy" id="906689"/>
    <lineage>
        <taxon>Eukaryota</taxon>
        <taxon>Viridiplantae</taxon>
        <taxon>Streptophyta</taxon>
        <taxon>Embryophyta</taxon>
        <taxon>Tracheophyta</taxon>
        <taxon>Spermatophyta</taxon>
        <taxon>Magnoliopsida</taxon>
        <taxon>Liliopsida</taxon>
        <taxon>Asparagales</taxon>
        <taxon>Orchidaceae</taxon>
        <taxon>Epidendroideae</taxon>
        <taxon>Malaxideae</taxon>
        <taxon>Dendrobiinae</taxon>
        <taxon>Dendrobium</taxon>
    </lineage>
</organism>
<keyword evidence="3" id="KW-1185">Reference proteome</keyword>
<name>A0A2I0WEE7_9ASPA</name>
<dbReference type="Proteomes" id="UP000233837">
    <property type="component" value="Unassembled WGS sequence"/>
</dbReference>
<dbReference type="EMBL" id="KZ502700">
    <property type="protein sequence ID" value="PKU74027.1"/>
    <property type="molecule type" value="Genomic_DNA"/>
</dbReference>
<evidence type="ECO:0000256" key="1">
    <source>
        <dbReference type="SAM" id="MobiDB-lite"/>
    </source>
</evidence>
<accession>A0A2I0WEE7</accession>